<organism evidence="1 2">
    <name type="scientific">Pseudoalteromonas aurantia 208</name>
    <dbReference type="NCBI Taxonomy" id="1314867"/>
    <lineage>
        <taxon>Bacteria</taxon>
        <taxon>Pseudomonadati</taxon>
        <taxon>Pseudomonadota</taxon>
        <taxon>Gammaproteobacteria</taxon>
        <taxon>Alteromonadales</taxon>
        <taxon>Pseudoalteromonadaceae</taxon>
        <taxon>Pseudoalteromonas</taxon>
    </lineage>
</organism>
<dbReference type="PANTHER" id="PTHR42830">
    <property type="entry name" value="OSMOTICALLY INDUCIBLE FAMILY PROTEIN"/>
    <property type="match status" value="1"/>
</dbReference>
<accession>A0ABR9EGY4</accession>
<evidence type="ECO:0000313" key="1">
    <source>
        <dbReference type="EMBL" id="MBE0370209.1"/>
    </source>
</evidence>
<comment type="caution">
    <text evidence="1">The sequence shown here is derived from an EMBL/GenBank/DDBJ whole genome shotgun (WGS) entry which is preliminary data.</text>
</comment>
<dbReference type="InterPro" id="IPR003718">
    <property type="entry name" value="OsmC/Ohr_fam"/>
</dbReference>
<evidence type="ECO:0000313" key="2">
    <source>
        <dbReference type="Proteomes" id="UP000615755"/>
    </source>
</evidence>
<dbReference type="Proteomes" id="UP000615755">
    <property type="component" value="Unassembled WGS sequence"/>
</dbReference>
<sequence>MSNYQAVIQWNKQSTELFVDRKYSRVHHWLFSSGTRIAASSSPSIVPVPYSNEAHIDPEEAFVAALSSCHMLFFLDLAAQRKLMIESYYDDALGTLGLNHLGKKAMTKVVLNPKVIWGAGVEVEHSLIESLHHQAHELCFIANSVQTDVSINLA</sequence>
<dbReference type="RefSeq" id="WP_192509362.1">
    <property type="nucleotide sequence ID" value="NZ_AQGV01000015.1"/>
</dbReference>
<gene>
    <name evidence="1" type="ORF">PAUR_b0188</name>
</gene>
<dbReference type="InterPro" id="IPR052707">
    <property type="entry name" value="OsmC_Ohr_Peroxiredoxin"/>
</dbReference>
<evidence type="ECO:0008006" key="3">
    <source>
        <dbReference type="Google" id="ProtNLM"/>
    </source>
</evidence>
<dbReference type="Pfam" id="PF02566">
    <property type="entry name" value="OsmC"/>
    <property type="match status" value="1"/>
</dbReference>
<proteinExistence type="predicted"/>
<dbReference type="EMBL" id="AQGV01000015">
    <property type="protein sequence ID" value="MBE0370209.1"/>
    <property type="molecule type" value="Genomic_DNA"/>
</dbReference>
<dbReference type="Gene3D" id="3.30.300.20">
    <property type="match status" value="1"/>
</dbReference>
<dbReference type="PANTHER" id="PTHR42830:SF2">
    <property type="entry name" value="OSMC_OHR FAMILY PROTEIN"/>
    <property type="match status" value="1"/>
</dbReference>
<protein>
    <recommendedName>
        <fullName evidence="3">Peroxiredoxin</fullName>
    </recommendedName>
</protein>
<dbReference type="InterPro" id="IPR015946">
    <property type="entry name" value="KH_dom-like_a/b"/>
</dbReference>
<reference evidence="1 2" key="1">
    <citation type="submission" date="2015-03" db="EMBL/GenBank/DDBJ databases">
        <title>Genome sequence of Pseudoalteromonas aurantia.</title>
        <authorList>
            <person name="Xie B.-B."/>
            <person name="Rong J.-C."/>
            <person name="Qin Q.-L."/>
            <person name="Zhang Y.-Z."/>
        </authorList>
    </citation>
    <scope>NUCLEOTIDE SEQUENCE [LARGE SCALE GENOMIC DNA]</scope>
    <source>
        <strain evidence="1 2">208</strain>
    </source>
</reference>
<keyword evidence="2" id="KW-1185">Reference proteome</keyword>
<name>A0ABR9EGY4_9GAMM</name>
<dbReference type="SUPFAM" id="SSF82784">
    <property type="entry name" value="OsmC-like"/>
    <property type="match status" value="1"/>
</dbReference>
<dbReference type="InterPro" id="IPR036102">
    <property type="entry name" value="OsmC/Ohrsf"/>
</dbReference>